<dbReference type="EMBL" id="KQ030636">
    <property type="protein sequence ID" value="KJZ70256.1"/>
    <property type="molecule type" value="Genomic_DNA"/>
</dbReference>
<organism evidence="2 3">
    <name type="scientific">Hirsutella minnesotensis 3608</name>
    <dbReference type="NCBI Taxonomy" id="1043627"/>
    <lineage>
        <taxon>Eukaryota</taxon>
        <taxon>Fungi</taxon>
        <taxon>Dikarya</taxon>
        <taxon>Ascomycota</taxon>
        <taxon>Pezizomycotina</taxon>
        <taxon>Sordariomycetes</taxon>
        <taxon>Hypocreomycetidae</taxon>
        <taxon>Hypocreales</taxon>
        <taxon>Ophiocordycipitaceae</taxon>
        <taxon>Hirsutella</taxon>
    </lineage>
</organism>
<protein>
    <recommendedName>
        <fullName evidence="1">DUF7730 domain-containing protein</fullName>
    </recommendedName>
</protein>
<keyword evidence="3" id="KW-1185">Reference proteome</keyword>
<dbReference type="PANTHER" id="PTHR38790:SF4">
    <property type="entry name" value="2EXR DOMAIN-CONTAINING PROTEIN"/>
    <property type="match status" value="1"/>
</dbReference>
<dbReference type="Pfam" id="PF24864">
    <property type="entry name" value="DUF7730"/>
    <property type="match status" value="1"/>
</dbReference>
<dbReference type="Proteomes" id="UP000054481">
    <property type="component" value="Unassembled WGS sequence"/>
</dbReference>
<dbReference type="InterPro" id="IPR056632">
    <property type="entry name" value="DUF7730"/>
</dbReference>
<feature type="domain" description="DUF7730" evidence="1">
    <location>
        <begin position="200"/>
        <end position="308"/>
    </location>
</feature>
<dbReference type="OrthoDB" id="515692at2759"/>
<sequence length="421" mass="47796">MSIPSLLVIRDPSPASRAAAFLPRPSNPLPVMPKRLMRWLRKDKDECPPPPALPKSRPRKLTATRHAIAAATGDSPLFRRLPTEVRRQILQQAFGARTVHMDLVLERPVYKRLAGTTWPRCEVNVARHANVAPCEARDRSKPRQWRWSGSVCHRLCFSWHLAPAAEFAYRQPLRDSCWEGWAGCDLWPGETPQKCFVGAMGWLLACRQAYCEGVDVIYATNRFHLRGTHLFAHLPRLIIRPRLDTIASVELVWNLDTRQLNHGGGMRTDEAYHGPDGFKKLVAMIPATTPNLQCLYLTIIKCPVLAPDQHFVQESSSWLSRRHSVTETMLREVDKIVWKLKSLAGCRISLPESMYAPWVDISTGTEIPLSGLGRPMLDIHATRRDLAQLYGIEATLLLQLRDYWVLRGVLDAPRTFVSETM</sequence>
<proteinExistence type="predicted"/>
<evidence type="ECO:0000313" key="3">
    <source>
        <dbReference type="Proteomes" id="UP000054481"/>
    </source>
</evidence>
<evidence type="ECO:0000313" key="2">
    <source>
        <dbReference type="EMBL" id="KJZ70256.1"/>
    </source>
</evidence>
<name>A0A0F7ZG46_9HYPO</name>
<dbReference type="PANTHER" id="PTHR38790">
    <property type="entry name" value="2EXR DOMAIN-CONTAINING PROTEIN-RELATED"/>
    <property type="match status" value="1"/>
</dbReference>
<dbReference type="AlphaFoldDB" id="A0A0F7ZG46"/>
<reference evidence="2 3" key="1">
    <citation type="journal article" date="2014" name="Genome Biol. Evol.">
        <title>Comparative genomics and transcriptomics analyses reveal divergent lifestyle features of nematode endoparasitic fungus Hirsutella minnesotensis.</title>
        <authorList>
            <person name="Lai Y."/>
            <person name="Liu K."/>
            <person name="Zhang X."/>
            <person name="Zhang X."/>
            <person name="Li K."/>
            <person name="Wang N."/>
            <person name="Shu C."/>
            <person name="Wu Y."/>
            <person name="Wang C."/>
            <person name="Bushley K.E."/>
            <person name="Xiang M."/>
            <person name="Liu X."/>
        </authorList>
    </citation>
    <scope>NUCLEOTIDE SEQUENCE [LARGE SCALE GENOMIC DNA]</scope>
    <source>
        <strain evidence="2 3">3608</strain>
    </source>
</reference>
<gene>
    <name evidence="2" type="ORF">HIM_10337</name>
</gene>
<evidence type="ECO:0000259" key="1">
    <source>
        <dbReference type="Pfam" id="PF24864"/>
    </source>
</evidence>
<accession>A0A0F7ZG46</accession>